<accession>A0A371I1G5</accession>
<dbReference type="InterPro" id="IPR053134">
    <property type="entry name" value="RNA-dir_DNA_polymerase"/>
</dbReference>
<gene>
    <name evidence="1" type="ORF">CR513_06866</name>
</gene>
<dbReference type="AlphaFoldDB" id="A0A371I1G5"/>
<dbReference type="EMBL" id="QJKJ01001192">
    <property type="protein sequence ID" value="RDY08859.1"/>
    <property type="molecule type" value="Genomic_DNA"/>
</dbReference>
<dbReference type="OrthoDB" id="1928766at2759"/>
<name>A0A371I1G5_MUCPR</name>
<evidence type="ECO:0000313" key="1">
    <source>
        <dbReference type="EMBL" id="RDY08859.1"/>
    </source>
</evidence>
<dbReference type="InterPro" id="IPR043128">
    <property type="entry name" value="Rev_trsase/Diguanyl_cyclase"/>
</dbReference>
<evidence type="ECO:0000313" key="2">
    <source>
        <dbReference type="Proteomes" id="UP000257109"/>
    </source>
</evidence>
<reference evidence="1" key="1">
    <citation type="submission" date="2018-05" db="EMBL/GenBank/DDBJ databases">
        <title>Draft genome of Mucuna pruriens seed.</title>
        <authorList>
            <person name="Nnadi N.E."/>
            <person name="Vos R."/>
            <person name="Hasami M.H."/>
            <person name="Devisetty U.K."/>
            <person name="Aguiy J.C."/>
        </authorList>
    </citation>
    <scope>NUCLEOTIDE SEQUENCE [LARGE SCALE GENOMIC DNA]</scope>
    <source>
        <strain evidence="1">JCA_2017</strain>
    </source>
</reference>
<feature type="non-terminal residue" evidence="1">
    <location>
        <position position="1"/>
    </location>
</feature>
<comment type="caution">
    <text evidence="1">The sequence shown here is derived from an EMBL/GenBank/DDBJ whole genome shotgun (WGS) entry which is preliminary data.</text>
</comment>
<dbReference type="PANTHER" id="PTHR24559:SF444">
    <property type="entry name" value="REVERSE TRANSCRIPTASE DOMAIN-CONTAINING PROTEIN"/>
    <property type="match status" value="1"/>
</dbReference>
<dbReference type="InterPro" id="IPR043502">
    <property type="entry name" value="DNA/RNA_pol_sf"/>
</dbReference>
<dbReference type="Proteomes" id="UP000257109">
    <property type="component" value="Unassembled WGS sequence"/>
</dbReference>
<sequence length="102" mass="11947">MSGIDLDFLCHRLSISPKTYPRKLRKEKRKAAREETDKLLSARFIREVRYPTWLRICTNYTDLNKACPNDLYPLPSIDQLVDGSSGYGPLSFMDKYSEYHQI</sequence>
<keyword evidence="2" id="KW-1185">Reference proteome</keyword>
<proteinExistence type="predicted"/>
<dbReference type="SUPFAM" id="SSF56672">
    <property type="entry name" value="DNA/RNA polymerases"/>
    <property type="match status" value="1"/>
</dbReference>
<protein>
    <submittedName>
        <fullName evidence="1">Uncharacterized protein</fullName>
    </submittedName>
</protein>
<dbReference type="PANTHER" id="PTHR24559">
    <property type="entry name" value="TRANSPOSON TY3-I GAG-POL POLYPROTEIN"/>
    <property type="match status" value="1"/>
</dbReference>
<organism evidence="1 2">
    <name type="scientific">Mucuna pruriens</name>
    <name type="common">Velvet bean</name>
    <name type="synonym">Dolichos pruriens</name>
    <dbReference type="NCBI Taxonomy" id="157652"/>
    <lineage>
        <taxon>Eukaryota</taxon>
        <taxon>Viridiplantae</taxon>
        <taxon>Streptophyta</taxon>
        <taxon>Embryophyta</taxon>
        <taxon>Tracheophyta</taxon>
        <taxon>Spermatophyta</taxon>
        <taxon>Magnoliopsida</taxon>
        <taxon>eudicotyledons</taxon>
        <taxon>Gunneridae</taxon>
        <taxon>Pentapetalae</taxon>
        <taxon>rosids</taxon>
        <taxon>fabids</taxon>
        <taxon>Fabales</taxon>
        <taxon>Fabaceae</taxon>
        <taxon>Papilionoideae</taxon>
        <taxon>50 kb inversion clade</taxon>
        <taxon>NPAAA clade</taxon>
        <taxon>indigoferoid/millettioid clade</taxon>
        <taxon>Phaseoleae</taxon>
        <taxon>Mucuna</taxon>
    </lineage>
</organism>
<dbReference type="Gene3D" id="3.30.70.270">
    <property type="match status" value="1"/>
</dbReference>